<evidence type="ECO:0000256" key="5">
    <source>
        <dbReference type="PROSITE-ProRule" id="PRU00284"/>
    </source>
</evidence>
<dbReference type="Pfam" id="PF00672">
    <property type="entry name" value="HAMP"/>
    <property type="match status" value="1"/>
</dbReference>
<dbReference type="Proteomes" id="UP001430172">
    <property type="component" value="Unassembled WGS sequence"/>
</dbReference>
<reference evidence="9" key="1">
    <citation type="submission" date="2021-02" db="EMBL/GenBank/DDBJ databases">
        <title>Phycicoccus sp. MQZ13P-5T, whole genome shotgun sequence.</title>
        <authorList>
            <person name="Tuo L."/>
        </authorList>
    </citation>
    <scope>NUCLEOTIDE SEQUENCE</scope>
    <source>
        <strain evidence="9">MQZ13P-5</strain>
    </source>
</reference>
<feature type="transmembrane region" description="Helical" evidence="6">
    <location>
        <begin position="201"/>
        <end position="220"/>
    </location>
</feature>
<evidence type="ECO:0000256" key="2">
    <source>
        <dbReference type="ARBA" id="ARBA00022989"/>
    </source>
</evidence>
<protein>
    <submittedName>
        <fullName evidence="9">Methyl-accepting chemotaxis protein</fullName>
    </submittedName>
</protein>
<dbReference type="InterPro" id="IPR003660">
    <property type="entry name" value="HAMP_dom"/>
</dbReference>
<keyword evidence="10" id="KW-1185">Reference proteome</keyword>
<dbReference type="PROSITE" id="PS50111">
    <property type="entry name" value="CHEMOTAXIS_TRANSDUC_2"/>
    <property type="match status" value="1"/>
</dbReference>
<comment type="caution">
    <text evidence="9">The sequence shown here is derived from an EMBL/GenBank/DDBJ whole genome shotgun (WGS) entry which is preliminary data.</text>
</comment>
<dbReference type="CDD" id="cd06225">
    <property type="entry name" value="HAMP"/>
    <property type="match status" value="1"/>
</dbReference>
<evidence type="ECO:0000259" key="7">
    <source>
        <dbReference type="PROSITE" id="PS50111"/>
    </source>
</evidence>
<dbReference type="SMART" id="SM00304">
    <property type="entry name" value="HAMP"/>
    <property type="match status" value="1"/>
</dbReference>
<keyword evidence="3 5" id="KW-0807">Transducer</keyword>
<evidence type="ECO:0000256" key="6">
    <source>
        <dbReference type="SAM" id="Phobius"/>
    </source>
</evidence>
<dbReference type="PANTHER" id="PTHR32089">
    <property type="entry name" value="METHYL-ACCEPTING CHEMOTAXIS PROTEIN MCPB"/>
    <property type="match status" value="1"/>
</dbReference>
<dbReference type="PRINTS" id="PR00260">
    <property type="entry name" value="CHEMTRNSDUCR"/>
</dbReference>
<dbReference type="PANTHER" id="PTHR32089:SF112">
    <property type="entry name" value="LYSOZYME-LIKE PROTEIN-RELATED"/>
    <property type="match status" value="1"/>
</dbReference>
<sequence>MSDRPTPALLRRYADLRLATKMGLTIGSFVVAVAVVAVMSLTGLGAEEKALDAVAYDGVTAVSALADVRVAYAGRDDLAMSSSGAAADGAVERLAAQDAAVEKAAAVYSQVEEKGADAGSTGWTDFTAGWAKYTDLRDGVLLPALRSGDVATYRAAVETQLLPLEDAMGKGLLAEQTSRNAAAGTVVEAAHARSSTATRTVWIALGVGGALALALGLGLMRSILTSVSSVSRGLRALRDGDLTVSARVLNRDDIGVMAENFNEAVAGVRGMVGEIADNASTLAHVSSTMATVTQDMAHGADSQAETSRSTAAAAHQVSANVQTVAAATEQMAASVGEIAHSANQAARVGQDAVALAAQTSQTVASLGESSTQIGTVVETIEKIAEQTNMLALNATIEAARAGDHGRGFAVVANEVKELARETRRATAEIQVRVSSIQADAEAAVAAISRIDGVVGQINDHQTTIASAVEEQTATTNEMSRNVADAATGTGSIATSIAEEAEAQARAAEGVATVRSTAGEVESISSTLRAAVGRFTV</sequence>
<keyword evidence="1 6" id="KW-0812">Transmembrane</keyword>
<gene>
    <name evidence="9" type="ORF">JQN70_15280</name>
</gene>
<dbReference type="InterPro" id="IPR004090">
    <property type="entry name" value="Chemotax_Me-accpt_rcpt"/>
</dbReference>
<evidence type="ECO:0000313" key="9">
    <source>
        <dbReference type="EMBL" id="MBM6401757.1"/>
    </source>
</evidence>
<dbReference type="EMBL" id="JAFDVD010000017">
    <property type="protein sequence ID" value="MBM6401757.1"/>
    <property type="molecule type" value="Genomic_DNA"/>
</dbReference>
<dbReference type="SMART" id="SM00283">
    <property type="entry name" value="MA"/>
    <property type="match status" value="1"/>
</dbReference>
<dbReference type="PROSITE" id="PS50885">
    <property type="entry name" value="HAMP"/>
    <property type="match status" value="1"/>
</dbReference>
<keyword evidence="6" id="KW-0472">Membrane</keyword>
<dbReference type="InterPro" id="IPR004089">
    <property type="entry name" value="MCPsignal_dom"/>
</dbReference>
<name>A0ABS2CPD2_9MICO</name>
<evidence type="ECO:0000256" key="4">
    <source>
        <dbReference type="ARBA" id="ARBA00029447"/>
    </source>
</evidence>
<organism evidence="9 10">
    <name type="scientific">Phycicoccus sonneratiae</name>
    <dbReference type="NCBI Taxonomy" id="2807628"/>
    <lineage>
        <taxon>Bacteria</taxon>
        <taxon>Bacillati</taxon>
        <taxon>Actinomycetota</taxon>
        <taxon>Actinomycetes</taxon>
        <taxon>Micrococcales</taxon>
        <taxon>Intrasporangiaceae</taxon>
        <taxon>Phycicoccus</taxon>
    </lineage>
</organism>
<feature type="domain" description="Methyl-accepting transducer" evidence="7">
    <location>
        <begin position="278"/>
        <end position="514"/>
    </location>
</feature>
<feature type="transmembrane region" description="Helical" evidence="6">
    <location>
        <begin position="21"/>
        <end position="41"/>
    </location>
</feature>
<evidence type="ECO:0000256" key="3">
    <source>
        <dbReference type="ARBA" id="ARBA00023224"/>
    </source>
</evidence>
<evidence type="ECO:0000256" key="1">
    <source>
        <dbReference type="ARBA" id="ARBA00022692"/>
    </source>
</evidence>
<comment type="similarity">
    <text evidence="4">Belongs to the methyl-accepting chemotaxis (MCP) protein family.</text>
</comment>
<feature type="domain" description="HAMP" evidence="8">
    <location>
        <begin position="221"/>
        <end position="273"/>
    </location>
</feature>
<evidence type="ECO:0000313" key="10">
    <source>
        <dbReference type="Proteomes" id="UP001430172"/>
    </source>
</evidence>
<dbReference type="Pfam" id="PF00015">
    <property type="entry name" value="MCPsignal"/>
    <property type="match status" value="1"/>
</dbReference>
<dbReference type="SUPFAM" id="SSF58104">
    <property type="entry name" value="Methyl-accepting chemotaxis protein (MCP) signaling domain"/>
    <property type="match status" value="1"/>
</dbReference>
<dbReference type="Gene3D" id="1.10.287.950">
    <property type="entry name" value="Methyl-accepting chemotaxis protein"/>
    <property type="match status" value="1"/>
</dbReference>
<keyword evidence="2 6" id="KW-1133">Transmembrane helix</keyword>
<proteinExistence type="inferred from homology"/>
<evidence type="ECO:0000259" key="8">
    <source>
        <dbReference type="PROSITE" id="PS50885"/>
    </source>
</evidence>
<accession>A0ABS2CPD2</accession>
<dbReference type="RefSeq" id="WP_204132230.1">
    <property type="nucleotide sequence ID" value="NZ_JAFDVD010000017.1"/>
</dbReference>